<protein>
    <recommendedName>
        <fullName evidence="4">Zinc finger PMZ-type domain-containing protein</fullName>
    </recommendedName>
</protein>
<sequence>MCGENELEEDKMEGEEIEGEGMEVDEIDEEETNGEYMEVKEFEEDNEVDHEPVNEADPEPVFQTQKQKPTEANEWRDVIALNIILQMLSFRVHLKYADRVVDMDLIEPGDCSIVNLINDAKKLVRKDRDKPILQLSENFIRKTMVHFYEKWAKVERLIDTITPYARENLTMNEKEARKLQVIHGRGRWFETVDQADVKILVNTDDGTCDYGMWQMNELPCMHDIIVFMYNK</sequence>
<proteinExistence type="predicted"/>
<feature type="region of interest" description="Disordered" evidence="1">
    <location>
        <begin position="1"/>
        <end position="31"/>
    </location>
</feature>
<comment type="caution">
    <text evidence="2">The sequence shown here is derived from an EMBL/GenBank/DDBJ whole genome shotgun (WGS) entry which is preliminary data.</text>
</comment>
<organism evidence="2 3">
    <name type="scientific">Acer negundo</name>
    <name type="common">Box elder</name>
    <dbReference type="NCBI Taxonomy" id="4023"/>
    <lineage>
        <taxon>Eukaryota</taxon>
        <taxon>Viridiplantae</taxon>
        <taxon>Streptophyta</taxon>
        <taxon>Embryophyta</taxon>
        <taxon>Tracheophyta</taxon>
        <taxon>Spermatophyta</taxon>
        <taxon>Magnoliopsida</taxon>
        <taxon>eudicotyledons</taxon>
        <taxon>Gunneridae</taxon>
        <taxon>Pentapetalae</taxon>
        <taxon>rosids</taxon>
        <taxon>malvids</taxon>
        <taxon>Sapindales</taxon>
        <taxon>Sapindaceae</taxon>
        <taxon>Hippocastanoideae</taxon>
        <taxon>Acereae</taxon>
        <taxon>Acer</taxon>
    </lineage>
</organism>
<evidence type="ECO:0000313" key="2">
    <source>
        <dbReference type="EMBL" id="KAI9194471.1"/>
    </source>
</evidence>
<gene>
    <name evidence="2" type="ORF">LWI28_006327</name>
</gene>
<feature type="region of interest" description="Disordered" evidence="1">
    <location>
        <begin position="44"/>
        <end position="69"/>
    </location>
</feature>
<evidence type="ECO:0008006" key="4">
    <source>
        <dbReference type="Google" id="ProtNLM"/>
    </source>
</evidence>
<name>A0AAD5P297_ACENE</name>
<reference evidence="2" key="2">
    <citation type="submission" date="2023-02" db="EMBL/GenBank/DDBJ databases">
        <authorList>
            <person name="Swenson N.G."/>
            <person name="Wegrzyn J.L."/>
            <person name="Mcevoy S.L."/>
        </authorList>
    </citation>
    <scope>NUCLEOTIDE SEQUENCE</scope>
    <source>
        <strain evidence="2">91603</strain>
        <tissue evidence="2">Leaf</tissue>
    </source>
</reference>
<evidence type="ECO:0000256" key="1">
    <source>
        <dbReference type="SAM" id="MobiDB-lite"/>
    </source>
</evidence>
<evidence type="ECO:0000313" key="3">
    <source>
        <dbReference type="Proteomes" id="UP001064489"/>
    </source>
</evidence>
<reference evidence="2" key="1">
    <citation type="journal article" date="2022" name="Plant J.">
        <title>Strategies of tolerance reflected in two North American maple genomes.</title>
        <authorList>
            <person name="McEvoy S.L."/>
            <person name="Sezen U.U."/>
            <person name="Trouern-Trend A."/>
            <person name="McMahon S.M."/>
            <person name="Schaberg P.G."/>
            <person name="Yang J."/>
            <person name="Wegrzyn J.L."/>
            <person name="Swenson N.G."/>
        </authorList>
    </citation>
    <scope>NUCLEOTIDE SEQUENCE</scope>
    <source>
        <strain evidence="2">91603</strain>
    </source>
</reference>
<keyword evidence="3" id="KW-1185">Reference proteome</keyword>
<dbReference type="EMBL" id="JAJSOW010000003">
    <property type="protein sequence ID" value="KAI9194471.1"/>
    <property type="molecule type" value="Genomic_DNA"/>
</dbReference>
<dbReference type="AlphaFoldDB" id="A0AAD5P297"/>
<feature type="compositionally biased region" description="Acidic residues" evidence="1">
    <location>
        <begin position="44"/>
        <end position="58"/>
    </location>
</feature>
<accession>A0AAD5P297</accession>
<dbReference type="Proteomes" id="UP001064489">
    <property type="component" value="Chromosome 1"/>
</dbReference>